<dbReference type="OrthoDB" id="7881616at2759"/>
<dbReference type="Gene3D" id="3.30.1370.60">
    <property type="entry name" value="Hypothetical oxidoreductase yiak, domain 2"/>
    <property type="match status" value="1"/>
</dbReference>
<proteinExistence type="inferred from homology"/>
<comment type="caution">
    <text evidence="3">The sequence shown here is derived from an EMBL/GenBank/DDBJ whole genome shotgun (WGS) entry which is preliminary data.</text>
</comment>
<dbReference type="InterPro" id="IPR043144">
    <property type="entry name" value="Mal/L-sulf/L-lact_DH-like_ah"/>
</dbReference>
<dbReference type="AlphaFoldDB" id="A0A8J4TKJ3"/>
<dbReference type="InterPro" id="IPR043143">
    <property type="entry name" value="Mal/L-sulf/L-lact_DH-like_NADP"/>
</dbReference>
<evidence type="ECO:0000313" key="3">
    <source>
        <dbReference type="EMBL" id="KAF5403471.1"/>
    </source>
</evidence>
<comment type="similarity">
    <text evidence="1">Belongs to the LDH2/MDH2 oxidoreductase family.</text>
</comment>
<dbReference type="PANTHER" id="PTHR11091">
    <property type="entry name" value="OXIDOREDUCTASE-RELATED"/>
    <property type="match status" value="1"/>
</dbReference>
<dbReference type="InterPro" id="IPR036111">
    <property type="entry name" value="Mal/L-sulfo/L-lacto_DH-like_sf"/>
</dbReference>
<evidence type="ECO:0000256" key="1">
    <source>
        <dbReference type="ARBA" id="ARBA00006056"/>
    </source>
</evidence>
<name>A0A8J4TKJ3_9TREM</name>
<evidence type="ECO:0000313" key="4">
    <source>
        <dbReference type="Proteomes" id="UP000748531"/>
    </source>
</evidence>
<evidence type="ECO:0000256" key="2">
    <source>
        <dbReference type="ARBA" id="ARBA00023002"/>
    </source>
</evidence>
<sequence>MSCITPSEYTQVIGLKEVVDFCVRCMEKVSVSHSHSESLANVLVAGDYRGHYSHGLNRLEMYVADIEKGVCVCNKEPVIVKETVSTALVNGGNLLGPVVGNFAMQLAIKKARSTGIGWIAVNGSNHYGIAGWYSLMAVKEGLIGMSFTNTSPLVYPTRSKGRALGTNPLTVAAPSSKAGDEFVLDMATSAVALGKLEMCRRRGLSIPDGWAADDSGKSTNDPAVGISKGALMPLGGLEHTSGYKGYGLGMMVELFCGILSGAHYGSNIRQWMKTERPANLGQGFVAIDPNAFGFGFEDRLSDYMRMMRELPRVDDSEPVLVPGDPERRHMAECDELGGIPYPPVLIESMASLNRLADRLGVARMPVLKTL</sequence>
<dbReference type="Pfam" id="PF02615">
    <property type="entry name" value="Ldh_2"/>
    <property type="match status" value="1"/>
</dbReference>
<dbReference type="Gene3D" id="1.10.1530.10">
    <property type="match status" value="1"/>
</dbReference>
<gene>
    <name evidence="3" type="ORF">PHET_03261</name>
</gene>
<dbReference type="SUPFAM" id="SSF89733">
    <property type="entry name" value="L-sulfolactate dehydrogenase-like"/>
    <property type="match status" value="1"/>
</dbReference>
<organism evidence="3 4">
    <name type="scientific">Paragonimus heterotremus</name>
    <dbReference type="NCBI Taxonomy" id="100268"/>
    <lineage>
        <taxon>Eukaryota</taxon>
        <taxon>Metazoa</taxon>
        <taxon>Spiralia</taxon>
        <taxon>Lophotrochozoa</taxon>
        <taxon>Platyhelminthes</taxon>
        <taxon>Trematoda</taxon>
        <taxon>Digenea</taxon>
        <taxon>Plagiorchiida</taxon>
        <taxon>Troglotremata</taxon>
        <taxon>Troglotrematidae</taxon>
        <taxon>Paragonimus</taxon>
    </lineage>
</organism>
<dbReference type="GO" id="GO:0016491">
    <property type="term" value="F:oxidoreductase activity"/>
    <property type="evidence" value="ECO:0007669"/>
    <property type="project" value="UniProtKB-KW"/>
</dbReference>
<keyword evidence="4" id="KW-1185">Reference proteome</keyword>
<protein>
    <submittedName>
        <fullName evidence="3">L-sulfolactate dehydrogenase</fullName>
    </submittedName>
</protein>
<dbReference type="PANTHER" id="PTHR11091:SF0">
    <property type="entry name" value="MALATE DEHYDROGENASE"/>
    <property type="match status" value="1"/>
</dbReference>
<keyword evidence="2" id="KW-0560">Oxidoreductase</keyword>
<dbReference type="Proteomes" id="UP000748531">
    <property type="component" value="Unassembled WGS sequence"/>
</dbReference>
<dbReference type="EMBL" id="LUCH01001206">
    <property type="protein sequence ID" value="KAF5403471.1"/>
    <property type="molecule type" value="Genomic_DNA"/>
</dbReference>
<reference evidence="3" key="1">
    <citation type="submission" date="2019-05" db="EMBL/GenBank/DDBJ databases">
        <title>Annotation for the trematode Paragonimus heterotremus.</title>
        <authorList>
            <person name="Choi Y.-J."/>
        </authorList>
    </citation>
    <scope>NUCLEOTIDE SEQUENCE</scope>
    <source>
        <strain evidence="3">LC</strain>
    </source>
</reference>
<accession>A0A8J4TKJ3</accession>
<dbReference type="InterPro" id="IPR003767">
    <property type="entry name" value="Malate/L-lactate_DH-like"/>
</dbReference>